<dbReference type="RefSeq" id="WP_188909542.1">
    <property type="nucleotide sequence ID" value="NZ_BMMF01000002.1"/>
</dbReference>
<gene>
    <name evidence="2" type="ORF">GCM10011322_06540</name>
</gene>
<dbReference type="PANTHER" id="PTHR33973:SF4">
    <property type="entry name" value="OS07G0153300 PROTEIN"/>
    <property type="match status" value="1"/>
</dbReference>
<dbReference type="AlphaFoldDB" id="A0A917Q4T1"/>
<dbReference type="PANTHER" id="PTHR33973">
    <property type="entry name" value="OS07G0153300 PROTEIN"/>
    <property type="match status" value="1"/>
</dbReference>
<evidence type="ECO:0000256" key="1">
    <source>
        <dbReference type="SAM" id="MobiDB-lite"/>
    </source>
</evidence>
<organism evidence="2 3">
    <name type="scientific">Salinarimonas ramus</name>
    <dbReference type="NCBI Taxonomy" id="690164"/>
    <lineage>
        <taxon>Bacteria</taxon>
        <taxon>Pseudomonadati</taxon>
        <taxon>Pseudomonadota</taxon>
        <taxon>Alphaproteobacteria</taxon>
        <taxon>Hyphomicrobiales</taxon>
        <taxon>Salinarimonadaceae</taxon>
        <taxon>Salinarimonas</taxon>
    </lineage>
</organism>
<evidence type="ECO:0000313" key="2">
    <source>
        <dbReference type="EMBL" id="GGK22555.1"/>
    </source>
</evidence>
<feature type="compositionally biased region" description="Low complexity" evidence="1">
    <location>
        <begin position="256"/>
        <end position="267"/>
    </location>
</feature>
<sequence length="277" mass="30169">MSAAGDRGEDRRPPPACLYVGSVMHARLRPKPHRFRYRVFTLLVDLDRLEETDRLSPLFSVGRMNLVSFRARDHGGRGAQPLADWARDTFAAHGIAVARVRLLAYPRIFGFAFNPIALFYGYGAEGALAGVIAEVRNTFGERHHYVLPAGPERARAQKALHVSPFLSMEHVYRFALPAPDARANVSIVERDASGPVLTALLSGERRALTTGGLLAALARTPLMTLKVVAAIHWEALRLLAKGVPVHRHPRSQPTGRAARAALAAAEARGTKDAAASR</sequence>
<reference evidence="2 3" key="1">
    <citation type="journal article" date="2014" name="Int. J. Syst. Evol. Microbiol.">
        <title>Complete genome sequence of Corynebacterium casei LMG S-19264T (=DSM 44701T), isolated from a smear-ripened cheese.</title>
        <authorList>
            <consortium name="US DOE Joint Genome Institute (JGI-PGF)"/>
            <person name="Walter F."/>
            <person name="Albersmeier A."/>
            <person name="Kalinowski J."/>
            <person name="Ruckert C."/>
        </authorList>
    </citation>
    <scope>NUCLEOTIDE SEQUENCE [LARGE SCALE GENOMIC DNA]</scope>
    <source>
        <strain evidence="2 3">CGMCC 1.9161</strain>
    </source>
</reference>
<name>A0A917Q4T1_9HYPH</name>
<dbReference type="Pfam" id="PF07103">
    <property type="entry name" value="DUF1365"/>
    <property type="match status" value="1"/>
</dbReference>
<dbReference type="Proteomes" id="UP000600449">
    <property type="component" value="Unassembled WGS sequence"/>
</dbReference>
<dbReference type="EMBL" id="BMMF01000002">
    <property type="protein sequence ID" value="GGK22555.1"/>
    <property type="molecule type" value="Genomic_DNA"/>
</dbReference>
<keyword evidence="3" id="KW-1185">Reference proteome</keyword>
<accession>A0A917Q4T1</accession>
<protein>
    <submittedName>
        <fullName evidence="2">DUF1365 domain-containing protein</fullName>
    </submittedName>
</protein>
<feature type="region of interest" description="Disordered" evidence="1">
    <location>
        <begin position="246"/>
        <end position="277"/>
    </location>
</feature>
<evidence type="ECO:0000313" key="3">
    <source>
        <dbReference type="Proteomes" id="UP000600449"/>
    </source>
</evidence>
<dbReference type="InterPro" id="IPR010775">
    <property type="entry name" value="DUF1365"/>
</dbReference>
<comment type="caution">
    <text evidence="2">The sequence shown here is derived from an EMBL/GenBank/DDBJ whole genome shotgun (WGS) entry which is preliminary data.</text>
</comment>
<proteinExistence type="predicted"/>